<dbReference type="Pfam" id="PF12172">
    <property type="entry name" value="zf-ChsH2"/>
    <property type="match status" value="1"/>
</dbReference>
<gene>
    <name evidence="3" type="ORF">AArcSt2_04255</name>
</gene>
<evidence type="ECO:0000313" key="3">
    <source>
        <dbReference type="EMBL" id="MCL9816150.1"/>
    </source>
</evidence>
<feature type="domain" description="ChsH2 rubredoxin-like zinc ribbon" evidence="2">
    <location>
        <begin position="341"/>
        <end position="369"/>
    </location>
</feature>
<dbReference type="InterPro" id="IPR012340">
    <property type="entry name" value="NA-bd_OB-fold"/>
</dbReference>
<dbReference type="CDD" id="cd00827">
    <property type="entry name" value="init_cond_enzymes"/>
    <property type="match status" value="1"/>
</dbReference>
<dbReference type="PANTHER" id="PTHR34075">
    <property type="entry name" value="BLR3430 PROTEIN"/>
    <property type="match status" value="1"/>
</dbReference>
<dbReference type="InterPro" id="IPR016039">
    <property type="entry name" value="Thiolase-like"/>
</dbReference>
<dbReference type="PANTHER" id="PTHR34075:SF5">
    <property type="entry name" value="BLR3430 PROTEIN"/>
    <property type="match status" value="1"/>
</dbReference>
<dbReference type="SUPFAM" id="SSF53901">
    <property type="entry name" value="Thiolase-like"/>
    <property type="match status" value="2"/>
</dbReference>
<dbReference type="EMBL" id="JAKRVX010000002">
    <property type="protein sequence ID" value="MCL9816150.1"/>
    <property type="molecule type" value="Genomic_DNA"/>
</dbReference>
<dbReference type="GO" id="GO:0008299">
    <property type="term" value="P:isoprenoid biosynthetic process"/>
    <property type="evidence" value="ECO:0007669"/>
    <property type="project" value="UniProtKB-KW"/>
</dbReference>
<protein>
    <submittedName>
        <fullName evidence="3">Zinc ribbon domain-containing protein</fullName>
    </submittedName>
</protein>
<evidence type="ECO:0000259" key="2">
    <source>
        <dbReference type="Pfam" id="PF12172"/>
    </source>
</evidence>
<evidence type="ECO:0000313" key="4">
    <source>
        <dbReference type="Proteomes" id="UP001203207"/>
    </source>
</evidence>
<proteinExistence type="predicted"/>
<dbReference type="InterPro" id="IPR022002">
    <property type="entry name" value="ChsH2_Znr"/>
</dbReference>
<sequence>MRGILEAAIYVPRWRLKTANISETWGQSTAKGIDEKAVPAADEDTLTMAIEAVERLFSNSTADRNDVDHVAVATTTPPLAEGDLVAKLRTATGLPANVRTATLTQHTASGAEALATAIDRDGLSIVVCSDYPVGIPATTDHPLGAGAAAMLIGEDARTAVSSVGWYSLDAPGIRFRTADSVQSLGITNYERETIITAVTAAMENTATDRSIDYAVLHQPNGTLPYRIARSLSIDTKKLSHGLVVKTIGDAGTATVAIGLLKALSEATTGEDTLAVFYGGGTAAAFNCTGSLNVSGLLDFDETESLTYATYLRQRGYLGTEQITGGGANVSLPTWQRSLDSRYRLVAGRCPLCDSISFPPDGACQTCHERVSFEHVPAEREGTIVAASVIGHGGAPPEFTTYQQRSGRYAAVIVELPVGDQSVRVPAQLTDIDTDEVAIEIGDTVRSTIRRIYEQEGVVRYGVKFTPNMKNRQTD</sequence>
<dbReference type="SUPFAM" id="SSF50249">
    <property type="entry name" value="Nucleic acid-binding proteins"/>
    <property type="match status" value="1"/>
</dbReference>
<reference evidence="3" key="1">
    <citation type="journal article" date="2022" name="Syst. Appl. Microbiol.">
        <title>Natronocalculus amylovorans gen. nov., sp. nov., and Natranaeroarchaeum aerophilus sp. nov., dominant culturable amylolytic natronoarchaea from hypersaline soda lakes in southwestern Siberia.</title>
        <authorList>
            <person name="Sorokin D.Y."/>
            <person name="Elcheninov A.G."/>
            <person name="Khizhniak T.V."/>
            <person name="Koenen M."/>
            <person name="Bale N.J."/>
            <person name="Damste J.S.S."/>
            <person name="Kublanov I.V."/>
        </authorList>
    </citation>
    <scope>NUCLEOTIDE SEQUENCE</scope>
    <source>
        <strain evidence="3">AArc-St2</strain>
    </source>
</reference>
<dbReference type="Proteomes" id="UP001203207">
    <property type="component" value="Unassembled WGS sequence"/>
</dbReference>
<keyword evidence="4" id="KW-1185">Reference proteome</keyword>
<dbReference type="RefSeq" id="WP_250583174.1">
    <property type="nucleotide sequence ID" value="NZ_JAKRVX010000002.1"/>
</dbReference>
<dbReference type="Gene3D" id="3.40.47.10">
    <property type="match status" value="1"/>
</dbReference>
<dbReference type="GO" id="GO:0016746">
    <property type="term" value="F:acyltransferase activity"/>
    <property type="evidence" value="ECO:0007669"/>
    <property type="project" value="InterPro"/>
</dbReference>
<keyword evidence="1" id="KW-0414">Isoprene biosynthesis</keyword>
<reference evidence="3" key="2">
    <citation type="submission" date="2022-02" db="EMBL/GenBank/DDBJ databases">
        <authorList>
            <person name="Elcheninov A.G."/>
            <person name="Sorokin D.Y."/>
            <person name="Kublanov I.V."/>
        </authorList>
    </citation>
    <scope>NUCLEOTIDE SEQUENCE</scope>
    <source>
        <strain evidence="3">AArc-St2</strain>
    </source>
</reference>
<organism evidence="3 4">
    <name type="scientific">Natronocalculus amylovorans</name>
    <dbReference type="NCBI Taxonomy" id="2917812"/>
    <lineage>
        <taxon>Archaea</taxon>
        <taxon>Methanobacteriati</taxon>
        <taxon>Methanobacteriota</taxon>
        <taxon>Stenosarchaea group</taxon>
        <taxon>Halobacteria</taxon>
        <taxon>Halobacteriales</taxon>
        <taxon>Haloferacaceae</taxon>
        <taxon>Natronocalculus</taxon>
    </lineage>
</organism>
<dbReference type="AlphaFoldDB" id="A0AAE3FVY1"/>
<accession>A0AAE3FVY1</accession>
<dbReference type="InterPro" id="IPR052513">
    <property type="entry name" value="Thioester_dehydratase-like"/>
</dbReference>
<comment type="caution">
    <text evidence="3">The sequence shown here is derived from an EMBL/GenBank/DDBJ whole genome shotgun (WGS) entry which is preliminary data.</text>
</comment>
<evidence type="ECO:0000256" key="1">
    <source>
        <dbReference type="ARBA" id="ARBA00023229"/>
    </source>
</evidence>
<name>A0AAE3FVY1_9EURY</name>